<reference evidence="1" key="1">
    <citation type="submission" date="2020-05" db="EMBL/GenBank/DDBJ databases">
        <title>Large-scale comparative analyses of tick genomes elucidate their genetic diversity and vector capacities.</title>
        <authorList>
            <person name="Jia N."/>
            <person name="Wang J."/>
            <person name="Shi W."/>
            <person name="Du L."/>
            <person name="Sun Y."/>
            <person name="Zhan W."/>
            <person name="Jiang J."/>
            <person name="Wang Q."/>
            <person name="Zhang B."/>
            <person name="Ji P."/>
            <person name="Sakyi L.B."/>
            <person name="Cui X."/>
            <person name="Yuan T."/>
            <person name="Jiang B."/>
            <person name="Yang W."/>
            <person name="Lam T.T.-Y."/>
            <person name="Chang Q."/>
            <person name="Ding S."/>
            <person name="Wang X."/>
            <person name="Zhu J."/>
            <person name="Ruan X."/>
            <person name="Zhao L."/>
            <person name="Wei J."/>
            <person name="Que T."/>
            <person name="Du C."/>
            <person name="Cheng J."/>
            <person name="Dai P."/>
            <person name="Han X."/>
            <person name="Huang E."/>
            <person name="Gao Y."/>
            <person name="Liu J."/>
            <person name="Shao H."/>
            <person name="Ye R."/>
            <person name="Li L."/>
            <person name="Wei W."/>
            <person name="Wang X."/>
            <person name="Wang C."/>
            <person name="Yang T."/>
            <person name="Huo Q."/>
            <person name="Li W."/>
            <person name="Guo W."/>
            <person name="Chen H."/>
            <person name="Zhou L."/>
            <person name="Ni X."/>
            <person name="Tian J."/>
            <person name="Zhou Y."/>
            <person name="Sheng Y."/>
            <person name="Liu T."/>
            <person name="Pan Y."/>
            <person name="Xia L."/>
            <person name="Li J."/>
            <person name="Zhao F."/>
            <person name="Cao W."/>
        </authorList>
    </citation>
    <scope>NUCLEOTIDE SEQUENCE</scope>
    <source>
        <strain evidence="1">Dsil-2018</strain>
    </source>
</reference>
<dbReference type="Proteomes" id="UP000821865">
    <property type="component" value="Chromosome 7"/>
</dbReference>
<keyword evidence="2" id="KW-1185">Reference proteome</keyword>
<sequence>MTSRVREMRKNFQVSKNDVIVVEPCEQSVASARAAVLVYDDHNKKWVPSGSSSGLSKVHIYQHTVNGTFRIVGRKLHDHEVVINCAILKGLKYSQATGTFHQWRDNRTVYGLNFSSKDDADNFAVAMLRAIDMLNQNSSTGPRVQPAPPPVPQHASQPIYQTIGSVAQQEDTDHQRNWQNQQPVHYMATNAVGSSSHPATPASGPPQAPPQAPPFPQAPPQLPQQPQANAVMGHHRTSSAPGTNGGAPPPPPPGGTSGMSVAVGSVAASGPPPAPAPPPSGGMASGGAPPPPPPPPPPGGSQGREDDSSPLSLAAALANAKLKKTSNKIYEGTDTLKKGSGGVPMMGMASMIDEMRGTLAKRRAQAENSQSQEAESSTDSRRTWDKQGSTNGNSPSKVAASGAESPKSGRGQRIGSLGDTDVMKVNGVDVLDMDKLKQEIMSEIRREVSKMKQDIIEAAYHFVTLITHKKSKNVFTLMGP</sequence>
<evidence type="ECO:0000313" key="2">
    <source>
        <dbReference type="Proteomes" id="UP000821865"/>
    </source>
</evidence>
<protein>
    <submittedName>
        <fullName evidence="1">Uncharacterized protein</fullName>
    </submittedName>
</protein>
<proteinExistence type="predicted"/>
<name>A0ACB8CHX0_DERSI</name>
<dbReference type="EMBL" id="CM023476">
    <property type="protein sequence ID" value="KAH7942385.1"/>
    <property type="molecule type" value="Genomic_DNA"/>
</dbReference>
<accession>A0ACB8CHX0</accession>
<organism evidence="1 2">
    <name type="scientific">Dermacentor silvarum</name>
    <name type="common">Tick</name>
    <dbReference type="NCBI Taxonomy" id="543639"/>
    <lineage>
        <taxon>Eukaryota</taxon>
        <taxon>Metazoa</taxon>
        <taxon>Ecdysozoa</taxon>
        <taxon>Arthropoda</taxon>
        <taxon>Chelicerata</taxon>
        <taxon>Arachnida</taxon>
        <taxon>Acari</taxon>
        <taxon>Parasitiformes</taxon>
        <taxon>Ixodida</taxon>
        <taxon>Ixodoidea</taxon>
        <taxon>Ixodidae</taxon>
        <taxon>Rhipicephalinae</taxon>
        <taxon>Dermacentor</taxon>
    </lineage>
</organism>
<comment type="caution">
    <text evidence="1">The sequence shown here is derived from an EMBL/GenBank/DDBJ whole genome shotgun (WGS) entry which is preliminary data.</text>
</comment>
<gene>
    <name evidence="1" type="ORF">HPB49_023711</name>
</gene>
<evidence type="ECO:0000313" key="1">
    <source>
        <dbReference type="EMBL" id="KAH7942385.1"/>
    </source>
</evidence>